<dbReference type="STRING" id="360412.LARV_03365"/>
<evidence type="ECO:0000313" key="2">
    <source>
        <dbReference type="EMBL" id="GAP15574.1"/>
    </source>
</evidence>
<protein>
    <recommendedName>
        <fullName evidence="4">Bacterial spore germination immunoglobulin-like domain-containing protein</fullName>
    </recommendedName>
</protein>
<reference evidence="2" key="1">
    <citation type="submission" date="2015-07" db="EMBL/GenBank/DDBJ databases">
        <title>Draft Genome Sequences of Anaerolinea thermolimosa IMO-1, Bellilinea caldifistulae GOMI-1, Leptolinea tardivitalis YMTK-2, Levilinea saccharolytica KIBI-1,Longilinea arvoryzae KOME-1, Previously Described as Members of the Anaerolineaceae (Chloroflexi).</title>
        <authorList>
            <person name="Sekiguchi Y."/>
            <person name="Ohashi A."/>
            <person name="Matsuura N."/>
            <person name="Tourlousse M.D."/>
        </authorList>
    </citation>
    <scope>NUCLEOTIDE SEQUENCE [LARGE SCALE GENOMIC DNA]</scope>
    <source>
        <strain evidence="2">KOME-1</strain>
    </source>
</reference>
<name>A0A0S7BM37_9CHLR</name>
<evidence type="ECO:0000313" key="3">
    <source>
        <dbReference type="Proteomes" id="UP000055060"/>
    </source>
</evidence>
<dbReference type="EMBL" id="DF967972">
    <property type="protein sequence ID" value="GAP15574.1"/>
    <property type="molecule type" value="Genomic_DNA"/>
</dbReference>
<evidence type="ECO:0000256" key="1">
    <source>
        <dbReference type="SAM" id="MobiDB-lite"/>
    </source>
</evidence>
<proteinExistence type="predicted"/>
<evidence type="ECO:0008006" key="4">
    <source>
        <dbReference type="Google" id="ProtNLM"/>
    </source>
</evidence>
<dbReference type="AlphaFoldDB" id="A0A0S7BM37"/>
<accession>A0A0S7BM37</accession>
<feature type="region of interest" description="Disordered" evidence="1">
    <location>
        <begin position="59"/>
        <end position="124"/>
    </location>
</feature>
<sequence>MKPSSILRKSGWILLITAGLVLVAGCNANRQGAPLLTPPALRTEIAAQTQNAGYLPQATDEISSSTSIPEDPSNPDPAVAETATPQATVPPAEILPPTDGPTPTKTPWRRRTPTITPTPQPPEAVMFIHRPGLFSKVKSPLTINASAMTGADGMVWVELIGEDGRDLFQTRLNFSAYTGRSISIAPEITFELQAPAELARLVISTRDQFNRISALTSTDLILIQMGDDQIFQSGYSRAAYIVRAPLEGQVISGGVLQVTALVRPVNENPLILELVDEQGNVVGSTSLDLVFPTGDLSHTPFDVAIPYTVSQQTDARLVLRQESTGRIPGTVALTSLELTLQP</sequence>
<organism evidence="2">
    <name type="scientific">Longilinea arvoryzae</name>
    <dbReference type="NCBI Taxonomy" id="360412"/>
    <lineage>
        <taxon>Bacteria</taxon>
        <taxon>Bacillati</taxon>
        <taxon>Chloroflexota</taxon>
        <taxon>Anaerolineae</taxon>
        <taxon>Anaerolineales</taxon>
        <taxon>Anaerolineaceae</taxon>
        <taxon>Longilinea</taxon>
    </lineage>
</organism>
<dbReference type="RefSeq" id="WP_075074745.1">
    <property type="nucleotide sequence ID" value="NZ_DF967972.1"/>
</dbReference>
<keyword evidence="3" id="KW-1185">Reference proteome</keyword>
<dbReference type="OrthoDB" id="163542at2"/>
<gene>
    <name evidence="2" type="ORF">LARV_03365</name>
</gene>
<dbReference type="PROSITE" id="PS51257">
    <property type="entry name" value="PROKAR_LIPOPROTEIN"/>
    <property type="match status" value="1"/>
</dbReference>
<dbReference type="Proteomes" id="UP000055060">
    <property type="component" value="Unassembled WGS sequence"/>
</dbReference>